<evidence type="ECO:0000259" key="1">
    <source>
        <dbReference type="Pfam" id="PF00668"/>
    </source>
</evidence>
<protein>
    <recommendedName>
        <fullName evidence="1">Condensation domain-containing protein</fullName>
    </recommendedName>
</protein>
<name>A0A5C4RBS8_PHOLU</name>
<organism evidence="2 3">
    <name type="scientific">Photorhabdus luminescens subsp. sonorensis</name>
    <dbReference type="NCBI Taxonomy" id="1173677"/>
    <lineage>
        <taxon>Bacteria</taxon>
        <taxon>Pseudomonadati</taxon>
        <taxon>Pseudomonadota</taxon>
        <taxon>Gammaproteobacteria</taxon>
        <taxon>Enterobacterales</taxon>
        <taxon>Morganellaceae</taxon>
        <taxon>Photorhabdus</taxon>
    </lineage>
</organism>
<feature type="domain" description="Condensation" evidence="1">
    <location>
        <begin position="50"/>
        <end position="117"/>
    </location>
</feature>
<dbReference type="GO" id="GO:0043041">
    <property type="term" value="P:amino acid activation for nonribosomal peptide biosynthetic process"/>
    <property type="evidence" value="ECO:0007669"/>
    <property type="project" value="TreeGrafter"/>
</dbReference>
<dbReference type="GO" id="GO:0003824">
    <property type="term" value="F:catalytic activity"/>
    <property type="evidence" value="ECO:0007669"/>
    <property type="project" value="InterPro"/>
</dbReference>
<dbReference type="SUPFAM" id="SSF52777">
    <property type="entry name" value="CoA-dependent acyltransferases"/>
    <property type="match status" value="1"/>
</dbReference>
<sequence>MINRIAAFGIELSLTTLFKFPSLKAFAEVMQARKGQLDTILPAIVPVSREGALPLSFAQQRLWFLAQFEGVSETYHIPMALRLSGQLDIMAWQKALDTLFARHEALRSVFVSIDGQPQVR</sequence>
<comment type="caution">
    <text evidence="2">The sequence shown here is derived from an EMBL/GenBank/DDBJ whole genome shotgun (WGS) entry which is preliminary data.</text>
</comment>
<dbReference type="InterPro" id="IPR036736">
    <property type="entry name" value="ACP-like_sf"/>
</dbReference>
<dbReference type="Pfam" id="PF00668">
    <property type="entry name" value="Condensation"/>
    <property type="match status" value="1"/>
</dbReference>
<dbReference type="EMBL" id="SBIJ01000150">
    <property type="protein sequence ID" value="TNH41416.1"/>
    <property type="molecule type" value="Genomic_DNA"/>
</dbReference>
<dbReference type="InterPro" id="IPR023213">
    <property type="entry name" value="CAT-like_dom_sf"/>
</dbReference>
<dbReference type="AlphaFoldDB" id="A0A5C4RBS8"/>
<dbReference type="PANTHER" id="PTHR45527:SF14">
    <property type="entry name" value="PLIPASTATIN SYNTHASE SUBUNIT B"/>
    <property type="match status" value="1"/>
</dbReference>
<accession>A0A5C4RBS8</accession>
<dbReference type="GO" id="GO:0005829">
    <property type="term" value="C:cytosol"/>
    <property type="evidence" value="ECO:0007669"/>
    <property type="project" value="TreeGrafter"/>
</dbReference>
<dbReference type="Proteomes" id="UP000307592">
    <property type="component" value="Unassembled WGS sequence"/>
</dbReference>
<feature type="non-terminal residue" evidence="2">
    <location>
        <position position="120"/>
    </location>
</feature>
<evidence type="ECO:0000313" key="2">
    <source>
        <dbReference type="EMBL" id="TNH41416.1"/>
    </source>
</evidence>
<gene>
    <name evidence="2" type="ORF">EP164_22840</name>
</gene>
<dbReference type="GO" id="GO:0044550">
    <property type="term" value="P:secondary metabolite biosynthetic process"/>
    <property type="evidence" value="ECO:0007669"/>
    <property type="project" value="TreeGrafter"/>
</dbReference>
<reference evidence="2 3" key="1">
    <citation type="submission" date="2019-01" db="EMBL/GenBank/DDBJ databases">
        <title>Draft genome assembly of Photorhabdus luminescens subsp. sonorensis Caborca.</title>
        <authorList>
            <person name="Duong D.A."/>
            <person name="Espinosa-Artiles P."/>
            <person name="Orozco R.A."/>
            <person name="Molnar I."/>
            <person name="Stock P."/>
        </authorList>
    </citation>
    <scope>NUCLEOTIDE SEQUENCE [LARGE SCALE GENOMIC DNA]</scope>
    <source>
        <strain evidence="2 3">Caborca</strain>
    </source>
</reference>
<dbReference type="Gene3D" id="3.30.559.10">
    <property type="entry name" value="Chloramphenicol acetyltransferase-like domain"/>
    <property type="match status" value="1"/>
</dbReference>
<dbReference type="InterPro" id="IPR001242">
    <property type="entry name" value="Condensation_dom"/>
</dbReference>
<dbReference type="PANTHER" id="PTHR45527">
    <property type="entry name" value="NONRIBOSOMAL PEPTIDE SYNTHETASE"/>
    <property type="match status" value="1"/>
</dbReference>
<dbReference type="GO" id="GO:0031177">
    <property type="term" value="F:phosphopantetheine binding"/>
    <property type="evidence" value="ECO:0007669"/>
    <property type="project" value="TreeGrafter"/>
</dbReference>
<dbReference type="SUPFAM" id="SSF47336">
    <property type="entry name" value="ACP-like"/>
    <property type="match status" value="1"/>
</dbReference>
<evidence type="ECO:0000313" key="3">
    <source>
        <dbReference type="Proteomes" id="UP000307592"/>
    </source>
</evidence>
<proteinExistence type="predicted"/>